<dbReference type="Gene3D" id="1.10.287.650">
    <property type="entry name" value="L27 domain"/>
    <property type="match status" value="1"/>
</dbReference>
<dbReference type="InterPro" id="IPR032466">
    <property type="entry name" value="Metal_Hydrolase"/>
</dbReference>
<dbReference type="InterPro" id="IPR008257">
    <property type="entry name" value="Pept_M19"/>
</dbReference>
<comment type="caution">
    <text evidence="2">The sequence shown here is derived from an EMBL/GenBank/DDBJ whole genome shotgun (WGS) entry which is preliminary data.</text>
</comment>
<dbReference type="PANTHER" id="PTHR10443">
    <property type="entry name" value="MICROSOMAL DIPEPTIDASE"/>
    <property type="match status" value="1"/>
</dbReference>
<evidence type="ECO:0000313" key="2">
    <source>
        <dbReference type="EMBL" id="TBU98580.1"/>
    </source>
</evidence>
<dbReference type="Proteomes" id="UP000292639">
    <property type="component" value="Unassembled WGS sequence"/>
</dbReference>
<feature type="chain" id="PRO_5020678004" evidence="1">
    <location>
        <begin position="25"/>
        <end position="411"/>
    </location>
</feature>
<accession>A0A4Q9REI3</accession>
<dbReference type="EMBL" id="QJUP01000004">
    <property type="protein sequence ID" value="TBU98580.1"/>
    <property type="molecule type" value="Genomic_DNA"/>
</dbReference>
<dbReference type="GO" id="GO:0006508">
    <property type="term" value="P:proteolysis"/>
    <property type="evidence" value="ECO:0007669"/>
    <property type="project" value="InterPro"/>
</dbReference>
<sequence>MKPLVSKRLAFALALLFGAAGAQGAQPSAAALALHQRLLVLDSHLDTPRLLALPGWDIRQRHDSRRELSQVDLPRLREGGLDGGFWAIYTAQGPRDAAGRNAASSQGLATLLRIRDLVERHPQDLGLALDAADARRLQGEGRHAVFISMENAQPLASDPALLATYQRQGLRMLGLVHGSNNDLADSATALPEWGGLSPAGQALVAQANCLGILLDASHASDQVFDQLLERSQAPIVLSHSSSRAVNAHPRNLDDARIRRLAERGGVIQVTLYGDYLQPQAADPRRQAALQPLYGRLRQMAGLAPGEFAELAREMAEVEQRYPRPRATLDDFMAHLLHVIEVAGIGHVGIGGDWDGGGGVEGLDDVAGLPRITERLLQAGYDETQIAAIWGGNLLRLLDEVQTRTGTNCPAP</sequence>
<evidence type="ECO:0000256" key="1">
    <source>
        <dbReference type="SAM" id="SignalP"/>
    </source>
</evidence>
<dbReference type="RefSeq" id="WP_131183728.1">
    <property type="nucleotide sequence ID" value="NZ_QJUO01000006.1"/>
</dbReference>
<dbReference type="GO" id="GO:0070573">
    <property type="term" value="F:metallodipeptidase activity"/>
    <property type="evidence" value="ECO:0007669"/>
    <property type="project" value="InterPro"/>
</dbReference>
<protein>
    <submittedName>
        <fullName evidence="2">Peptidase M19</fullName>
    </submittedName>
</protein>
<dbReference type="PANTHER" id="PTHR10443:SF12">
    <property type="entry name" value="DIPEPTIDASE"/>
    <property type="match status" value="1"/>
</dbReference>
<feature type="signal peptide" evidence="1">
    <location>
        <begin position="1"/>
        <end position="24"/>
    </location>
</feature>
<dbReference type="CDD" id="cd01301">
    <property type="entry name" value="rDP_like"/>
    <property type="match status" value="1"/>
</dbReference>
<keyword evidence="3" id="KW-1185">Reference proteome</keyword>
<proteinExistence type="predicted"/>
<gene>
    <name evidence="2" type="ORF">DNJ96_04905</name>
</gene>
<dbReference type="Pfam" id="PF01244">
    <property type="entry name" value="Peptidase_M19"/>
    <property type="match status" value="1"/>
</dbReference>
<reference evidence="2 3" key="1">
    <citation type="submission" date="2018-06" db="EMBL/GenBank/DDBJ databases">
        <title>Three novel Pseudomonas species isolated from symptomatic oak.</title>
        <authorList>
            <person name="Bueno-Gonzalez V."/>
            <person name="Brady C."/>
        </authorList>
    </citation>
    <scope>NUCLEOTIDE SEQUENCE [LARGE SCALE GENOMIC DNA]</scope>
    <source>
        <strain evidence="2 3">P17C</strain>
    </source>
</reference>
<keyword evidence="1" id="KW-0732">Signal</keyword>
<evidence type="ECO:0000313" key="3">
    <source>
        <dbReference type="Proteomes" id="UP000292639"/>
    </source>
</evidence>
<dbReference type="PROSITE" id="PS51365">
    <property type="entry name" value="RENAL_DIPEPTIDASE_2"/>
    <property type="match status" value="1"/>
</dbReference>
<dbReference type="OrthoDB" id="9804920at2"/>
<dbReference type="AlphaFoldDB" id="A0A4Q9REI3"/>
<organism evidence="2 3">
    <name type="scientific">Stutzerimonas kirkiae</name>
    <dbReference type="NCBI Taxonomy" id="2211392"/>
    <lineage>
        <taxon>Bacteria</taxon>
        <taxon>Pseudomonadati</taxon>
        <taxon>Pseudomonadota</taxon>
        <taxon>Gammaproteobacteria</taxon>
        <taxon>Pseudomonadales</taxon>
        <taxon>Pseudomonadaceae</taxon>
        <taxon>Stutzerimonas</taxon>
    </lineage>
</organism>
<dbReference type="Gene3D" id="3.20.20.140">
    <property type="entry name" value="Metal-dependent hydrolases"/>
    <property type="match status" value="1"/>
</dbReference>
<name>A0A4Q9REI3_9GAMM</name>
<dbReference type="SUPFAM" id="SSF51556">
    <property type="entry name" value="Metallo-dependent hydrolases"/>
    <property type="match status" value="1"/>
</dbReference>